<keyword evidence="2" id="KW-1185">Reference proteome</keyword>
<evidence type="ECO:0000313" key="2">
    <source>
        <dbReference type="Proteomes" id="UP000814140"/>
    </source>
</evidence>
<sequence>MRAEHGRKHDRNRTGGTAALSATLNAHHGNVNASFAIVGPPNPSHAGTKVTTDHGDIRLDLVSLQSCPSIPLPQADPAMQFGKAPAKSVEFDVSSQDGHIVVLVPRTFSGMLELQTRRGRIHTMPHLSGAAQTVKSSRNEVVLLIEQSQMSMGI</sequence>
<protein>
    <submittedName>
        <fullName evidence="1">Uncharacterized protein</fullName>
    </submittedName>
</protein>
<comment type="caution">
    <text evidence="1">The sequence shown here is derived from an EMBL/GenBank/DDBJ whole genome shotgun (WGS) entry which is preliminary data.</text>
</comment>
<dbReference type="EMBL" id="MU277217">
    <property type="protein sequence ID" value="KAI0060696.1"/>
    <property type="molecule type" value="Genomic_DNA"/>
</dbReference>
<evidence type="ECO:0000313" key="1">
    <source>
        <dbReference type="EMBL" id="KAI0060696.1"/>
    </source>
</evidence>
<organism evidence="1 2">
    <name type="scientific">Artomyces pyxidatus</name>
    <dbReference type="NCBI Taxonomy" id="48021"/>
    <lineage>
        <taxon>Eukaryota</taxon>
        <taxon>Fungi</taxon>
        <taxon>Dikarya</taxon>
        <taxon>Basidiomycota</taxon>
        <taxon>Agaricomycotina</taxon>
        <taxon>Agaricomycetes</taxon>
        <taxon>Russulales</taxon>
        <taxon>Auriscalpiaceae</taxon>
        <taxon>Artomyces</taxon>
    </lineage>
</organism>
<reference evidence="1" key="1">
    <citation type="submission" date="2021-03" db="EMBL/GenBank/DDBJ databases">
        <authorList>
            <consortium name="DOE Joint Genome Institute"/>
            <person name="Ahrendt S."/>
            <person name="Looney B.P."/>
            <person name="Miyauchi S."/>
            <person name="Morin E."/>
            <person name="Drula E."/>
            <person name="Courty P.E."/>
            <person name="Chicoki N."/>
            <person name="Fauchery L."/>
            <person name="Kohler A."/>
            <person name="Kuo A."/>
            <person name="Labutti K."/>
            <person name="Pangilinan J."/>
            <person name="Lipzen A."/>
            <person name="Riley R."/>
            <person name="Andreopoulos W."/>
            <person name="He G."/>
            <person name="Johnson J."/>
            <person name="Barry K.W."/>
            <person name="Grigoriev I.V."/>
            <person name="Nagy L."/>
            <person name="Hibbett D."/>
            <person name="Henrissat B."/>
            <person name="Matheny P.B."/>
            <person name="Labbe J."/>
            <person name="Martin F."/>
        </authorList>
    </citation>
    <scope>NUCLEOTIDE SEQUENCE</scope>
    <source>
        <strain evidence="1">HHB10654</strain>
    </source>
</reference>
<proteinExistence type="predicted"/>
<dbReference type="Proteomes" id="UP000814140">
    <property type="component" value="Unassembled WGS sequence"/>
</dbReference>
<name>A0ACB8SYB8_9AGAM</name>
<reference evidence="1" key="2">
    <citation type="journal article" date="2022" name="New Phytol.">
        <title>Evolutionary transition to the ectomycorrhizal habit in the genomes of a hyperdiverse lineage of mushroom-forming fungi.</title>
        <authorList>
            <person name="Looney B."/>
            <person name="Miyauchi S."/>
            <person name="Morin E."/>
            <person name="Drula E."/>
            <person name="Courty P.E."/>
            <person name="Kohler A."/>
            <person name="Kuo A."/>
            <person name="LaButti K."/>
            <person name="Pangilinan J."/>
            <person name="Lipzen A."/>
            <person name="Riley R."/>
            <person name="Andreopoulos W."/>
            <person name="He G."/>
            <person name="Johnson J."/>
            <person name="Nolan M."/>
            <person name="Tritt A."/>
            <person name="Barry K.W."/>
            <person name="Grigoriev I.V."/>
            <person name="Nagy L.G."/>
            <person name="Hibbett D."/>
            <person name="Henrissat B."/>
            <person name="Matheny P.B."/>
            <person name="Labbe J."/>
            <person name="Martin F.M."/>
        </authorList>
    </citation>
    <scope>NUCLEOTIDE SEQUENCE</scope>
    <source>
        <strain evidence="1">HHB10654</strain>
    </source>
</reference>
<gene>
    <name evidence="1" type="ORF">BV25DRAFT_1827568</name>
</gene>
<accession>A0ACB8SYB8</accession>